<reference evidence="3 4" key="1">
    <citation type="submission" date="2024-01" db="EMBL/GenBank/DDBJ databases">
        <title>Hyphobacterium bacterium isolated from marine sediment.</title>
        <authorList>
            <person name="Zhao S."/>
        </authorList>
    </citation>
    <scope>NUCLEOTIDE SEQUENCE [LARGE SCALE GENOMIC DNA]</scope>
    <source>
        <strain evidence="4">HN65</strain>
    </source>
</reference>
<evidence type="ECO:0000313" key="4">
    <source>
        <dbReference type="Proteomes" id="UP001354971"/>
    </source>
</evidence>
<comment type="caution">
    <text evidence="3">The sequence shown here is derived from an EMBL/GenBank/DDBJ whole genome shotgun (WGS) entry which is preliminary data.</text>
</comment>
<gene>
    <name evidence="3" type="ORF">V0U79_07990</name>
</gene>
<dbReference type="SUPFAM" id="SSF102405">
    <property type="entry name" value="MCP/YpsA-like"/>
    <property type="match status" value="1"/>
</dbReference>
<sequence>MEAGDVGIDQGCVIAPCEPVARFRRKQRWYCHSSPAEPVAEVRVFSLADVDVVQATLVAPGWEARMENYLHQEKYSLELSDYKPGQILLDRPIHASGGLPAWPETVIALAGSRSPTAASFGFAWEFGRALAERGAAVCAGGMPGIDLAAHLGAFDVEGGVSLCALANPVEMASAGLPHEIRMLDRMICQRGLFLSEQVEPVPVNSDAFRKRLQQRNRVVTGLSAALVIFECSPSSATIDMARRAPIQGKRVFAHSGGTPMRNGTGDAIRSGLAEAIPANMAPEEAAIWLLSRLGRD</sequence>
<evidence type="ECO:0000313" key="3">
    <source>
        <dbReference type="EMBL" id="MEE2526304.1"/>
    </source>
</evidence>
<proteinExistence type="inferred from homology"/>
<protein>
    <submittedName>
        <fullName evidence="3">DNA-processing protein DprA</fullName>
    </submittedName>
</protein>
<dbReference type="InterPro" id="IPR003488">
    <property type="entry name" value="DprA"/>
</dbReference>
<name>A0ABU7LSJ1_9PROT</name>
<dbReference type="Gene3D" id="3.40.50.450">
    <property type="match status" value="1"/>
</dbReference>
<organism evidence="3 4">
    <name type="scientific">Hyphobacterium lacteum</name>
    <dbReference type="NCBI Taxonomy" id="3116575"/>
    <lineage>
        <taxon>Bacteria</taxon>
        <taxon>Pseudomonadati</taxon>
        <taxon>Pseudomonadota</taxon>
        <taxon>Alphaproteobacteria</taxon>
        <taxon>Maricaulales</taxon>
        <taxon>Maricaulaceae</taxon>
        <taxon>Hyphobacterium</taxon>
    </lineage>
</organism>
<dbReference type="PANTHER" id="PTHR43022">
    <property type="entry name" value="PROTEIN SMF"/>
    <property type="match status" value="1"/>
</dbReference>
<evidence type="ECO:0000259" key="2">
    <source>
        <dbReference type="Pfam" id="PF02481"/>
    </source>
</evidence>
<evidence type="ECO:0000256" key="1">
    <source>
        <dbReference type="ARBA" id="ARBA00006525"/>
    </source>
</evidence>
<dbReference type="InterPro" id="IPR057666">
    <property type="entry name" value="DrpA_SLOG"/>
</dbReference>
<feature type="domain" description="Smf/DprA SLOG" evidence="2">
    <location>
        <begin position="93"/>
        <end position="276"/>
    </location>
</feature>
<dbReference type="Pfam" id="PF02481">
    <property type="entry name" value="DNA_processg_A"/>
    <property type="match status" value="1"/>
</dbReference>
<dbReference type="PANTHER" id="PTHR43022:SF1">
    <property type="entry name" value="PROTEIN SMF"/>
    <property type="match status" value="1"/>
</dbReference>
<comment type="similarity">
    <text evidence="1">Belongs to the DprA/Smf family.</text>
</comment>
<dbReference type="EMBL" id="JAZDRP010000004">
    <property type="protein sequence ID" value="MEE2526304.1"/>
    <property type="molecule type" value="Genomic_DNA"/>
</dbReference>
<keyword evidence="4" id="KW-1185">Reference proteome</keyword>
<dbReference type="Proteomes" id="UP001354971">
    <property type="component" value="Unassembled WGS sequence"/>
</dbReference>
<accession>A0ABU7LSJ1</accession>
<dbReference type="RefSeq" id="WP_330198967.1">
    <property type="nucleotide sequence ID" value="NZ_JAZDRP010000004.1"/>
</dbReference>